<name>A0A5S6QKG9_TRIMR</name>
<evidence type="ECO:0000313" key="10">
    <source>
        <dbReference type="WBParaSite" id="TMUE_2000007387.1"/>
    </source>
</evidence>
<evidence type="ECO:0000256" key="7">
    <source>
        <dbReference type="SAM" id="MobiDB-lite"/>
    </source>
</evidence>
<protein>
    <recommendedName>
        <fullName evidence="6">Reticulon-like protein</fullName>
    </recommendedName>
</protein>
<sequence length="378" mass="42971">MHQQEPHRIVNLLFRDYAVIKLCADVVPVEQQWRFDLFGFRRSPQLPSAMSYSESKETDESWTDKSYGTLDCAFRKAINYHSPEPEMSTGLARNDSNKDHPHDQSLGRPSTGKASVPTTATEMTKPPIAGISPKNQRITMQLSHKNPDGKLLTTGNYAKSGSEGTPVSFANFSRKWEEVLRILYWERPKDSAKIFAEGLMLTYCVASTSLLKTLICFWFLLVAYYELVSMPISSEFEEYCEEANQRIFMDGISVALQLHRNVEFVSDAVELAWASLVNVALYGSAKTLAQFFFALCFCIYYGQFVALRWLAILGVVTAFTAPFIWRHYQTDIRVARQSLHSCLKSAGSLMANQVAHYTERTYRCIKKRLTSTQRLPAN</sequence>
<evidence type="ECO:0000259" key="8">
    <source>
        <dbReference type="PROSITE" id="PS50845"/>
    </source>
</evidence>
<feature type="region of interest" description="Disordered" evidence="7">
    <location>
        <begin position="83"/>
        <end position="132"/>
    </location>
</feature>
<keyword evidence="2 6" id="KW-0812">Transmembrane</keyword>
<keyword evidence="9" id="KW-1185">Reference proteome</keyword>
<feature type="domain" description="Reticulon" evidence="8">
    <location>
        <begin position="179"/>
        <end position="378"/>
    </location>
</feature>
<dbReference type="WBParaSite" id="TMUE_2000007387.1">
    <property type="protein sequence ID" value="TMUE_2000007387.1"/>
    <property type="gene ID" value="WBGene00285641"/>
</dbReference>
<reference evidence="10" key="1">
    <citation type="submission" date="2019-12" db="UniProtKB">
        <authorList>
            <consortium name="WormBaseParasite"/>
        </authorList>
    </citation>
    <scope>IDENTIFICATION</scope>
</reference>
<evidence type="ECO:0000256" key="5">
    <source>
        <dbReference type="ARBA" id="ARBA00023136"/>
    </source>
</evidence>
<evidence type="ECO:0000256" key="2">
    <source>
        <dbReference type="ARBA" id="ARBA00022692"/>
    </source>
</evidence>
<evidence type="ECO:0000313" key="9">
    <source>
        <dbReference type="Proteomes" id="UP000046395"/>
    </source>
</evidence>
<comment type="subcellular location">
    <subcellularLocation>
        <location evidence="1 6">Endoplasmic reticulum membrane</location>
        <topology evidence="1 6">Multi-pass membrane protein</topology>
    </subcellularLocation>
</comment>
<dbReference type="Pfam" id="PF02453">
    <property type="entry name" value="Reticulon"/>
    <property type="match status" value="1"/>
</dbReference>
<keyword evidence="5 6" id="KW-0472">Membrane</keyword>
<feature type="transmembrane region" description="Helical" evidence="6">
    <location>
        <begin position="279"/>
        <end position="302"/>
    </location>
</feature>
<feature type="transmembrane region" description="Helical" evidence="6">
    <location>
        <begin position="309"/>
        <end position="328"/>
    </location>
</feature>
<organism evidence="9 10">
    <name type="scientific">Trichuris muris</name>
    <name type="common">Mouse whipworm</name>
    <dbReference type="NCBI Taxonomy" id="70415"/>
    <lineage>
        <taxon>Eukaryota</taxon>
        <taxon>Metazoa</taxon>
        <taxon>Ecdysozoa</taxon>
        <taxon>Nematoda</taxon>
        <taxon>Enoplea</taxon>
        <taxon>Dorylaimia</taxon>
        <taxon>Trichinellida</taxon>
        <taxon>Trichuridae</taxon>
        <taxon>Trichuris</taxon>
    </lineage>
</organism>
<dbReference type="AlphaFoldDB" id="A0A5S6QKG9"/>
<evidence type="ECO:0000256" key="1">
    <source>
        <dbReference type="ARBA" id="ARBA00004477"/>
    </source>
</evidence>
<keyword evidence="4 6" id="KW-1133">Transmembrane helix</keyword>
<evidence type="ECO:0000256" key="4">
    <source>
        <dbReference type="ARBA" id="ARBA00022989"/>
    </source>
</evidence>
<dbReference type="Proteomes" id="UP000046395">
    <property type="component" value="Unassembled WGS sequence"/>
</dbReference>
<evidence type="ECO:0000256" key="3">
    <source>
        <dbReference type="ARBA" id="ARBA00022824"/>
    </source>
</evidence>
<dbReference type="InterPro" id="IPR003388">
    <property type="entry name" value="Reticulon"/>
</dbReference>
<accession>A0A5S6QKG9</accession>
<feature type="compositionally biased region" description="Polar residues" evidence="7">
    <location>
        <begin position="112"/>
        <end position="122"/>
    </location>
</feature>
<proteinExistence type="predicted"/>
<dbReference type="PROSITE" id="PS50845">
    <property type="entry name" value="RETICULON"/>
    <property type="match status" value="1"/>
</dbReference>
<feature type="transmembrane region" description="Helical" evidence="6">
    <location>
        <begin position="199"/>
        <end position="225"/>
    </location>
</feature>
<evidence type="ECO:0000256" key="6">
    <source>
        <dbReference type="RuleBase" id="RU363132"/>
    </source>
</evidence>
<keyword evidence="3 6" id="KW-0256">Endoplasmic reticulum</keyword>
<dbReference type="GO" id="GO:0005789">
    <property type="term" value="C:endoplasmic reticulum membrane"/>
    <property type="evidence" value="ECO:0007669"/>
    <property type="project" value="UniProtKB-SubCell"/>
</dbReference>
<feature type="compositionally biased region" description="Basic and acidic residues" evidence="7">
    <location>
        <begin position="95"/>
        <end position="105"/>
    </location>
</feature>